<protein>
    <recommendedName>
        <fullName evidence="3">DUF3293 domain-containing protein</fullName>
    </recommendedName>
</protein>
<evidence type="ECO:0000313" key="2">
    <source>
        <dbReference type="Proteomes" id="UP000008721"/>
    </source>
</evidence>
<evidence type="ECO:0008006" key="3">
    <source>
        <dbReference type="Google" id="ProtNLM"/>
    </source>
</evidence>
<dbReference type="KEGG" id="sku:Sulku_2677"/>
<reference evidence="1 2" key="1">
    <citation type="journal article" date="2012" name="Stand. Genomic Sci.">
        <title>Complete genome sequence of the sulfur compounds oxidizing chemolithoautotroph Sulfuricurvum kujiense type strain (YK-1(T)).</title>
        <authorList>
            <person name="Han C."/>
            <person name="Kotsyurbenko O."/>
            <person name="Chertkov O."/>
            <person name="Held B."/>
            <person name="Lapidus A."/>
            <person name="Nolan M."/>
            <person name="Lucas S."/>
            <person name="Hammon N."/>
            <person name="Deshpande S."/>
            <person name="Cheng J.F."/>
            <person name="Tapia R."/>
            <person name="Goodwin L.A."/>
            <person name="Pitluck S."/>
            <person name="Liolios K."/>
            <person name="Pagani I."/>
            <person name="Ivanova N."/>
            <person name="Mavromatis K."/>
            <person name="Mikhailova N."/>
            <person name="Pati A."/>
            <person name="Chen A."/>
            <person name="Palaniappan K."/>
            <person name="Land M."/>
            <person name="Hauser L."/>
            <person name="Chang Y.J."/>
            <person name="Jeffries C.D."/>
            <person name="Brambilla E.M."/>
            <person name="Rohde M."/>
            <person name="Spring S."/>
            <person name="Sikorski J."/>
            <person name="Goker M."/>
            <person name="Woyke T."/>
            <person name="Bristow J."/>
            <person name="Eisen J.A."/>
            <person name="Markowitz V."/>
            <person name="Hugenholtz P."/>
            <person name="Kyrpides N.C."/>
            <person name="Klenk H.P."/>
            <person name="Detter J.C."/>
        </authorList>
    </citation>
    <scope>NUCLEOTIDE SEQUENCE [LARGE SCALE GENOMIC DNA]</scope>
    <source>
        <strain evidence="2">ATCC BAA-921 / DSM 16994 / JCM 11577 / YK-1</strain>
    </source>
</reference>
<proteinExistence type="predicted"/>
<dbReference type="HOGENOM" id="CLU_1884745_0_0_7"/>
<dbReference type="EMBL" id="CP002357">
    <property type="protein sequence ID" value="ADR35327.1"/>
    <property type="molecule type" value="Genomic_DNA"/>
</dbReference>
<accession>E4U3R1</accession>
<gene>
    <name evidence="1" type="ordered locus">Sulku_2677</name>
</gene>
<dbReference type="InterPro" id="IPR021710">
    <property type="entry name" value="DUF3293"/>
</dbReference>
<dbReference type="AlphaFoldDB" id="E4U3R1"/>
<dbReference type="OrthoDB" id="27515at2"/>
<dbReference type="Pfam" id="PF11697">
    <property type="entry name" value="DUF3293"/>
    <property type="match status" value="1"/>
</dbReference>
<keyword evidence="2" id="KW-1185">Reference proteome</keyword>
<dbReference type="RefSeq" id="WP_013449939.1">
    <property type="nucleotide sequence ID" value="NC_014755.1"/>
</dbReference>
<evidence type="ECO:0000313" key="1">
    <source>
        <dbReference type="EMBL" id="ADR35327.1"/>
    </source>
</evidence>
<geneLocation type="plasmid" evidence="1 2">
    <name>pSULKU02</name>
</geneLocation>
<dbReference type="Proteomes" id="UP000008721">
    <property type="component" value="Plasmid pSULKU02"/>
</dbReference>
<organism evidence="1 2">
    <name type="scientific">Sulfuricurvum kujiense (strain ATCC BAA-921 / DSM 16994 / JCM 11577 / YK-1)</name>
    <dbReference type="NCBI Taxonomy" id="709032"/>
    <lineage>
        <taxon>Bacteria</taxon>
        <taxon>Pseudomonadati</taxon>
        <taxon>Campylobacterota</taxon>
        <taxon>Epsilonproteobacteria</taxon>
        <taxon>Campylobacterales</taxon>
        <taxon>Sulfurimonadaceae</taxon>
        <taxon>Sulfuricurvum</taxon>
    </lineage>
</organism>
<keyword evidence="1" id="KW-0614">Plasmid</keyword>
<name>E4U3R1_SULKY</name>
<sequence>MKDIYDNTHFRISHNGEEIDFTIDTLPSYPPFDAPFAILTAWNPNNQPLSLEENTARNEELFEKLLEYGYPFDEALGYLDDHSEESYCIYEIPFEEAIELAKAEEQYAIFFSSATQVGYYECETGVAITERALEK</sequence>